<dbReference type="Pfam" id="PF20789">
    <property type="entry name" value="4HBT_3C"/>
    <property type="match status" value="1"/>
</dbReference>
<dbReference type="SUPFAM" id="SSF54637">
    <property type="entry name" value="Thioesterase/thiol ester dehydrase-isomerase"/>
    <property type="match status" value="2"/>
</dbReference>
<dbReference type="PANTHER" id="PTHR38110:SF1">
    <property type="entry name" value="THIOESTERASE DOMAIN-CONTAINING PROTEIN"/>
    <property type="match status" value="1"/>
</dbReference>
<evidence type="ECO:0000256" key="1">
    <source>
        <dbReference type="SAM" id="MobiDB-lite"/>
    </source>
</evidence>
<evidence type="ECO:0000259" key="2">
    <source>
        <dbReference type="Pfam" id="PF13622"/>
    </source>
</evidence>
<dbReference type="InterPro" id="IPR049449">
    <property type="entry name" value="TesB_ACOT8-like_N"/>
</dbReference>
<gene>
    <name evidence="4" type="ORF">GCM10009710_27780</name>
</gene>
<organism evidence="4 5">
    <name type="scientific">Aeromicrobium alkaliterrae</name>
    <dbReference type="NCBI Taxonomy" id="302168"/>
    <lineage>
        <taxon>Bacteria</taxon>
        <taxon>Bacillati</taxon>
        <taxon>Actinomycetota</taxon>
        <taxon>Actinomycetes</taxon>
        <taxon>Propionibacteriales</taxon>
        <taxon>Nocardioidaceae</taxon>
        <taxon>Aeromicrobium</taxon>
    </lineage>
</organism>
<keyword evidence="5" id="KW-1185">Reference proteome</keyword>
<reference evidence="4 5" key="1">
    <citation type="journal article" date="2019" name="Int. J. Syst. Evol. Microbiol.">
        <title>The Global Catalogue of Microorganisms (GCM) 10K type strain sequencing project: providing services to taxonomists for standard genome sequencing and annotation.</title>
        <authorList>
            <consortium name="The Broad Institute Genomics Platform"/>
            <consortium name="The Broad Institute Genome Sequencing Center for Infectious Disease"/>
            <person name="Wu L."/>
            <person name="Ma J."/>
        </authorList>
    </citation>
    <scope>NUCLEOTIDE SEQUENCE [LARGE SCALE GENOMIC DNA]</scope>
    <source>
        <strain evidence="4 5">JCM 13518</strain>
    </source>
</reference>
<proteinExistence type="predicted"/>
<sequence length="244" mass="26533">MVATRLDPRWSGVDGIFGGHVFGRVADAAVAAVEHRLAALTVCFVASVKPGDAEIDLEVVHAGRRTATSRFALVQEDRSRAHGLAEHTQPGEPHLWADRRELPPRPAVGTHPADGQLELVFRDRLDLRIVENSREGRPGGAWVRLNEVPADVSLDSGEAVLATLLDVMPPALYTRDVKPVFVPTLSFSAHFRTDVDVDPSAWMFVSHTTSWASGSTCIDDATVWDADGHLLAQGRQARAVRWAA</sequence>
<evidence type="ECO:0000259" key="3">
    <source>
        <dbReference type="Pfam" id="PF20789"/>
    </source>
</evidence>
<comment type="caution">
    <text evidence="4">The sequence shown here is derived from an EMBL/GenBank/DDBJ whole genome shotgun (WGS) entry which is preliminary data.</text>
</comment>
<dbReference type="Proteomes" id="UP001501057">
    <property type="component" value="Unassembled WGS sequence"/>
</dbReference>
<evidence type="ECO:0008006" key="6">
    <source>
        <dbReference type="Google" id="ProtNLM"/>
    </source>
</evidence>
<feature type="domain" description="Acyl-CoA thioesterase-like C-terminal" evidence="3">
    <location>
        <begin position="113"/>
        <end position="237"/>
    </location>
</feature>
<dbReference type="InterPro" id="IPR049450">
    <property type="entry name" value="ACOT8-like_C"/>
</dbReference>
<feature type="region of interest" description="Disordered" evidence="1">
    <location>
        <begin position="79"/>
        <end position="100"/>
    </location>
</feature>
<dbReference type="InterPro" id="IPR042171">
    <property type="entry name" value="Acyl-CoA_hotdog"/>
</dbReference>
<protein>
    <recommendedName>
        <fullName evidence="6">Thioesterase family protein</fullName>
    </recommendedName>
</protein>
<evidence type="ECO:0000313" key="5">
    <source>
        <dbReference type="Proteomes" id="UP001501057"/>
    </source>
</evidence>
<dbReference type="InterPro" id="IPR052389">
    <property type="entry name" value="Sec_Metab_Biosynth-Assoc"/>
</dbReference>
<feature type="domain" description="Acyl-CoA thioesterase-like N-terminal HotDog" evidence="2">
    <location>
        <begin position="7"/>
        <end position="84"/>
    </location>
</feature>
<evidence type="ECO:0000313" key="4">
    <source>
        <dbReference type="EMBL" id="GAA1746235.1"/>
    </source>
</evidence>
<name>A0ABN2K145_9ACTN</name>
<dbReference type="Pfam" id="PF13622">
    <property type="entry name" value="4HBT_3"/>
    <property type="match status" value="1"/>
</dbReference>
<dbReference type="EMBL" id="BAAAME010000005">
    <property type="protein sequence ID" value="GAA1746235.1"/>
    <property type="molecule type" value="Genomic_DNA"/>
</dbReference>
<accession>A0ABN2K145</accession>
<dbReference type="RefSeq" id="WP_344202692.1">
    <property type="nucleotide sequence ID" value="NZ_BAAAME010000005.1"/>
</dbReference>
<dbReference type="InterPro" id="IPR029069">
    <property type="entry name" value="HotDog_dom_sf"/>
</dbReference>
<dbReference type="PANTHER" id="PTHR38110">
    <property type="entry name" value="CHROMOSOME 23, WHOLE GENOME SHOTGUN SEQUENCE"/>
    <property type="match status" value="1"/>
</dbReference>
<dbReference type="Gene3D" id="2.40.160.210">
    <property type="entry name" value="Acyl-CoA thioesterase, double hotdog domain"/>
    <property type="match status" value="1"/>
</dbReference>